<evidence type="ECO:0008006" key="4">
    <source>
        <dbReference type="Google" id="ProtNLM"/>
    </source>
</evidence>
<keyword evidence="1" id="KW-0812">Transmembrane</keyword>
<reference evidence="2 3" key="1">
    <citation type="submission" date="2017-10" db="EMBL/GenBank/DDBJ databases">
        <title>Bacillus sp. nov., a halophilic bacterium isolated from a Keqin Lake.</title>
        <authorList>
            <person name="Wang H."/>
        </authorList>
    </citation>
    <scope>NUCLEOTIDE SEQUENCE [LARGE SCALE GENOMIC DNA]</scope>
    <source>
        <strain evidence="2 3">KCTC 13187</strain>
    </source>
</reference>
<evidence type="ECO:0000313" key="3">
    <source>
        <dbReference type="Proteomes" id="UP000281498"/>
    </source>
</evidence>
<dbReference type="OrthoDB" id="1926204at2"/>
<name>A0A3A9K6Q6_9BACI</name>
<dbReference type="AlphaFoldDB" id="A0A3A9K6Q6"/>
<dbReference type="Proteomes" id="UP000281498">
    <property type="component" value="Unassembled WGS sequence"/>
</dbReference>
<feature type="transmembrane region" description="Helical" evidence="1">
    <location>
        <begin position="84"/>
        <end position="101"/>
    </location>
</feature>
<comment type="caution">
    <text evidence="2">The sequence shown here is derived from an EMBL/GenBank/DDBJ whole genome shotgun (WGS) entry which is preliminary data.</text>
</comment>
<sequence length="119" mass="13291">MIGLIIKIFVCPITVMIAWLIFPNVEYSTIYQPIIVGLILAFSAHVMEVFILKKGTFWLSAILDFIAATVIVYVVSFFQVAQVTFFGAILTAVLLSVTELVQHNWLIKSGRTEKSPNPT</sequence>
<feature type="transmembrane region" description="Helical" evidence="1">
    <location>
        <begin position="5"/>
        <end position="22"/>
    </location>
</feature>
<protein>
    <recommendedName>
        <fullName evidence="4">DUF2512 domain-containing protein</fullName>
    </recommendedName>
</protein>
<proteinExistence type="predicted"/>
<dbReference type="EMBL" id="PDOE01000002">
    <property type="protein sequence ID" value="RKL67929.1"/>
    <property type="molecule type" value="Genomic_DNA"/>
</dbReference>
<evidence type="ECO:0000313" key="2">
    <source>
        <dbReference type="EMBL" id="RKL67929.1"/>
    </source>
</evidence>
<gene>
    <name evidence="2" type="ORF">CR203_05330</name>
</gene>
<organism evidence="2 3">
    <name type="scientific">Salipaludibacillus neizhouensis</name>
    <dbReference type="NCBI Taxonomy" id="885475"/>
    <lineage>
        <taxon>Bacteria</taxon>
        <taxon>Bacillati</taxon>
        <taxon>Bacillota</taxon>
        <taxon>Bacilli</taxon>
        <taxon>Bacillales</taxon>
        <taxon>Bacillaceae</taxon>
    </lineage>
</organism>
<dbReference type="RefSeq" id="WP_110938268.1">
    <property type="nucleotide sequence ID" value="NZ_KZ614147.1"/>
</dbReference>
<evidence type="ECO:0000256" key="1">
    <source>
        <dbReference type="SAM" id="Phobius"/>
    </source>
</evidence>
<feature type="transmembrane region" description="Helical" evidence="1">
    <location>
        <begin position="34"/>
        <end position="52"/>
    </location>
</feature>
<keyword evidence="1" id="KW-0472">Membrane</keyword>
<dbReference type="InterPro" id="IPR019649">
    <property type="entry name" value="DUF2512"/>
</dbReference>
<keyword evidence="3" id="KW-1185">Reference proteome</keyword>
<keyword evidence="1" id="KW-1133">Transmembrane helix</keyword>
<feature type="transmembrane region" description="Helical" evidence="1">
    <location>
        <begin position="57"/>
        <end position="78"/>
    </location>
</feature>
<accession>A0A3A9K6Q6</accession>
<dbReference type="Pfam" id="PF10710">
    <property type="entry name" value="DUF2512"/>
    <property type="match status" value="1"/>
</dbReference>